<dbReference type="EMBL" id="BMVO01000037">
    <property type="protein sequence ID" value="GHB30611.1"/>
    <property type="molecule type" value="Genomic_DNA"/>
</dbReference>
<name>A0ABQ3ECJ2_9ACTN</name>
<organism evidence="2 3">
    <name type="scientific">Streptomyces chryseus</name>
    <dbReference type="NCBI Taxonomy" id="68186"/>
    <lineage>
        <taxon>Bacteria</taxon>
        <taxon>Bacillati</taxon>
        <taxon>Actinomycetota</taxon>
        <taxon>Actinomycetes</taxon>
        <taxon>Kitasatosporales</taxon>
        <taxon>Streptomycetaceae</taxon>
        <taxon>Streptomyces</taxon>
    </lineage>
</organism>
<feature type="transmembrane region" description="Helical" evidence="1">
    <location>
        <begin position="38"/>
        <end position="57"/>
    </location>
</feature>
<comment type="caution">
    <text evidence="2">The sequence shown here is derived from an EMBL/GenBank/DDBJ whole genome shotgun (WGS) entry which is preliminary data.</text>
</comment>
<sequence length="215" mass="21786">MTLRVTPGPSADRAHQVSARHDYQLVKDSLPRVRAAALAWRNGVGALLAGLIGFGLLKGRTDVGQLASPYGAVVGLLLLAALLAGTTAAVLLLRAAHGRPAATAIKEYRAHGGGSALGADHAEALRAASALSRGVVLALSCTALLVAAVGTTWYGPAAKEPSVEILTPAGARCGVVIRMASGLLTLRTDSGEVTLDLSRSTGIRAVDSCTPKASP</sequence>
<evidence type="ECO:0008006" key="4">
    <source>
        <dbReference type="Google" id="ProtNLM"/>
    </source>
</evidence>
<accession>A0ABQ3ECJ2</accession>
<gene>
    <name evidence="2" type="ORF">GCM10010346_62520</name>
</gene>
<dbReference type="Proteomes" id="UP000599437">
    <property type="component" value="Unassembled WGS sequence"/>
</dbReference>
<proteinExistence type="predicted"/>
<feature type="transmembrane region" description="Helical" evidence="1">
    <location>
        <begin position="135"/>
        <end position="155"/>
    </location>
</feature>
<keyword evidence="1" id="KW-1133">Transmembrane helix</keyword>
<evidence type="ECO:0000313" key="2">
    <source>
        <dbReference type="EMBL" id="GHB30611.1"/>
    </source>
</evidence>
<dbReference type="RefSeq" id="WP_138895564.1">
    <property type="nucleotide sequence ID" value="NZ_BMVO01000037.1"/>
</dbReference>
<keyword evidence="3" id="KW-1185">Reference proteome</keyword>
<protein>
    <recommendedName>
        <fullName evidence="4">Integral membrane protein</fullName>
    </recommendedName>
</protein>
<feature type="transmembrane region" description="Helical" evidence="1">
    <location>
        <begin position="69"/>
        <end position="93"/>
    </location>
</feature>
<keyword evidence="1" id="KW-0472">Membrane</keyword>
<keyword evidence="1" id="KW-0812">Transmembrane</keyword>
<evidence type="ECO:0000256" key="1">
    <source>
        <dbReference type="SAM" id="Phobius"/>
    </source>
</evidence>
<reference evidence="3" key="1">
    <citation type="journal article" date="2019" name="Int. J. Syst. Evol. Microbiol.">
        <title>The Global Catalogue of Microorganisms (GCM) 10K type strain sequencing project: providing services to taxonomists for standard genome sequencing and annotation.</title>
        <authorList>
            <consortium name="The Broad Institute Genomics Platform"/>
            <consortium name="The Broad Institute Genome Sequencing Center for Infectious Disease"/>
            <person name="Wu L."/>
            <person name="Ma J."/>
        </authorList>
    </citation>
    <scope>NUCLEOTIDE SEQUENCE [LARGE SCALE GENOMIC DNA]</scope>
    <source>
        <strain evidence="3">JCM 4737</strain>
    </source>
</reference>
<evidence type="ECO:0000313" key="3">
    <source>
        <dbReference type="Proteomes" id="UP000599437"/>
    </source>
</evidence>